<organism evidence="2 3">
    <name type="scientific">Streptococcus criceti HS-6</name>
    <dbReference type="NCBI Taxonomy" id="873449"/>
    <lineage>
        <taxon>Bacteria</taxon>
        <taxon>Bacillati</taxon>
        <taxon>Bacillota</taxon>
        <taxon>Bacilli</taxon>
        <taxon>Lactobacillales</taxon>
        <taxon>Streptococcaceae</taxon>
        <taxon>Streptococcus</taxon>
    </lineage>
</organism>
<feature type="signal peptide" evidence="1">
    <location>
        <begin position="1"/>
        <end position="20"/>
    </location>
</feature>
<name>G5JTL5_STRCG</name>
<keyword evidence="3" id="KW-1185">Reference proteome</keyword>
<dbReference type="EMBL" id="AEUV02000002">
    <property type="protein sequence ID" value="EHI73777.1"/>
    <property type="molecule type" value="Genomic_DNA"/>
</dbReference>
<dbReference type="RefSeq" id="WP_004226186.1">
    <property type="nucleotide sequence ID" value="NZ_AEUV02000002.1"/>
</dbReference>
<reference evidence="2" key="1">
    <citation type="submission" date="2011-07" db="EMBL/GenBank/DDBJ databases">
        <authorList>
            <person name="Stanhope M.J."/>
            <person name="Durkin A.S."/>
            <person name="Hostetler J."/>
            <person name="Kim M."/>
            <person name="Radune D."/>
            <person name="Singh I."/>
            <person name="Town C.D."/>
        </authorList>
    </citation>
    <scope>NUCLEOTIDE SEQUENCE [LARGE SCALE GENOMIC DNA]</scope>
    <source>
        <strain evidence="2">HS-6</strain>
    </source>
</reference>
<evidence type="ECO:0000256" key="1">
    <source>
        <dbReference type="SAM" id="SignalP"/>
    </source>
</evidence>
<feature type="chain" id="PRO_5039288528" evidence="1">
    <location>
        <begin position="21"/>
        <end position="233"/>
    </location>
</feature>
<dbReference type="Proteomes" id="UP000004322">
    <property type="component" value="Unassembled WGS sequence"/>
</dbReference>
<dbReference type="STRING" id="873449.STRCR_1112"/>
<comment type="caution">
    <text evidence="2">The sequence shown here is derived from an EMBL/GenBank/DDBJ whole genome shotgun (WGS) entry which is preliminary data.</text>
</comment>
<dbReference type="AlphaFoldDB" id="G5JTL5"/>
<proteinExistence type="predicted"/>
<sequence>MKKRLALGALVVLSSLLLLKGEKAVSVRVSQKMPEKVEISNSKGTYLAKTSEVEVGKNTNLPEGFYEIRNLAKNESDHIQITRDGKNLVDGLELVAEDDIRYADTNRFLIRLKRGDRIKTSARQLLFSRYDKSAAKLSGGVPAGCYEVGKDVMIDDSKTMILNLKNTAHFEGTEDKFWLISGGQKKTYMTKFVNKNTWNEEIHIFDQSGKDLGRYLNLKEGDIVISYTSIRIY</sequence>
<keyword evidence="1" id="KW-0732">Signal</keyword>
<accession>G5JTL5</accession>
<evidence type="ECO:0000313" key="3">
    <source>
        <dbReference type="Proteomes" id="UP000004322"/>
    </source>
</evidence>
<gene>
    <name evidence="2" type="ORF">STRCR_1112</name>
</gene>
<protein>
    <submittedName>
        <fullName evidence="2">Uncharacterized protein</fullName>
    </submittedName>
</protein>
<evidence type="ECO:0000313" key="2">
    <source>
        <dbReference type="EMBL" id="EHI73777.1"/>
    </source>
</evidence>